<dbReference type="GO" id="GO:0140662">
    <property type="term" value="F:ATP-dependent protein folding chaperone"/>
    <property type="evidence" value="ECO:0007669"/>
    <property type="project" value="InterPro"/>
</dbReference>
<keyword evidence="6" id="KW-0143">Chaperone</keyword>
<dbReference type="GO" id="GO:0005524">
    <property type="term" value="F:ATP binding"/>
    <property type="evidence" value="ECO:0007669"/>
    <property type="project" value="UniProtKB-KW"/>
</dbReference>
<keyword evidence="5" id="KW-0067">ATP-binding</keyword>
<evidence type="ECO:0000256" key="4">
    <source>
        <dbReference type="ARBA" id="ARBA00022741"/>
    </source>
</evidence>
<dbReference type="InterPro" id="IPR027413">
    <property type="entry name" value="GROEL-like_equatorial_sf"/>
</dbReference>
<reference evidence="7 8" key="1">
    <citation type="submission" date="2017-12" db="EMBL/GenBank/DDBJ databases">
        <authorList>
            <person name="Pombert J.-F."/>
            <person name="Haag K.L."/>
            <person name="Ebert D."/>
        </authorList>
    </citation>
    <scope>NUCLEOTIDE SEQUENCE [LARGE SCALE GENOMIC DNA]</scope>
    <source>
        <strain evidence="7">IL-BN-2</strain>
    </source>
</reference>
<evidence type="ECO:0000256" key="1">
    <source>
        <dbReference type="ARBA" id="ARBA00002912"/>
    </source>
</evidence>
<evidence type="ECO:0000256" key="3">
    <source>
        <dbReference type="ARBA" id="ARBA00011381"/>
    </source>
</evidence>
<dbReference type="VEuPathDB" id="MicrosporidiaDB:CWI36_0174p0040"/>
<comment type="similarity">
    <text evidence="2">Belongs to the TCP-1 chaperonin family.</text>
</comment>
<evidence type="ECO:0000256" key="6">
    <source>
        <dbReference type="ARBA" id="ARBA00023186"/>
    </source>
</evidence>
<comment type="function">
    <text evidence="1">Molecular chaperone; assists the folding of proteins upon ATP hydrolysis.</text>
</comment>
<evidence type="ECO:0000256" key="5">
    <source>
        <dbReference type="ARBA" id="ARBA00022840"/>
    </source>
</evidence>
<comment type="subunit">
    <text evidence="3">Component of the T-complex protein 1 (TCP1) complex.</text>
</comment>
<dbReference type="InterPro" id="IPR027409">
    <property type="entry name" value="GroEL-like_apical_dom_sf"/>
</dbReference>
<dbReference type="VEuPathDB" id="MicrosporidiaDB:CWI39_0852p0010"/>
<dbReference type="EMBL" id="PIXR01000852">
    <property type="protein sequence ID" value="TBU04126.1"/>
    <property type="molecule type" value="Genomic_DNA"/>
</dbReference>
<dbReference type="AlphaFoldDB" id="A0A4Q9L9K9"/>
<dbReference type="PANTHER" id="PTHR11353">
    <property type="entry name" value="CHAPERONIN"/>
    <property type="match status" value="1"/>
</dbReference>
<dbReference type="InterPro" id="IPR002423">
    <property type="entry name" value="Cpn60/GroEL/TCP-1"/>
</dbReference>
<sequence>MSYNTNLSSLISNKSTHSISPTQASINNLAAILSFLDTKKNESNNISPLKLVITPYSTIAVSNPSLILPNLPINHPIAKLFSIYLEKAQTLNIPQNLFIHLTHSTLTLTNSLLNKNIKPGDINKVYSQFISHIRQCAKNSQKNTQIILSSSEGNILDKLLIPFINSSKLRNLVIQAIITTKSMDIDRIRTVKAIRGNIEDSYLIKGMVIERRPCTKNKILIPRNNKFDPSITEEYSVSIYDCPFDISRTETKGTLLFTDSKELLSYSSNSLENIENLVNEIQSDVVICNGKIEDIHLQMINMKNMVGIKILSKHDIRRLQIMCGGSVNKVMGSGCVGSLRGVGIFRENEL</sequence>
<name>A0A4Q9L9K9_9MICR</name>
<dbReference type="InterPro" id="IPR017998">
    <property type="entry name" value="Chaperone_TCP-1"/>
</dbReference>
<comment type="caution">
    <text evidence="7">The sequence shown here is derived from an EMBL/GenBank/DDBJ whole genome shotgun (WGS) entry which is preliminary data.</text>
</comment>
<organism evidence="7 8">
    <name type="scientific">Hamiltosporidium magnivora</name>
    <dbReference type="NCBI Taxonomy" id="148818"/>
    <lineage>
        <taxon>Eukaryota</taxon>
        <taxon>Fungi</taxon>
        <taxon>Fungi incertae sedis</taxon>
        <taxon>Microsporidia</taxon>
        <taxon>Dubosqiidae</taxon>
        <taxon>Hamiltosporidium</taxon>
    </lineage>
</organism>
<dbReference type="Pfam" id="PF00118">
    <property type="entry name" value="Cpn60_TCP1"/>
    <property type="match status" value="1"/>
</dbReference>
<dbReference type="InterPro" id="IPR027410">
    <property type="entry name" value="TCP-1-like_intermed_sf"/>
</dbReference>
<evidence type="ECO:0000256" key="2">
    <source>
        <dbReference type="ARBA" id="ARBA00008020"/>
    </source>
</evidence>
<proteinExistence type="inferred from homology"/>
<dbReference type="Gene3D" id="3.50.7.10">
    <property type="entry name" value="GroEL"/>
    <property type="match status" value="1"/>
</dbReference>
<accession>A0A4Q9L9K9</accession>
<protein>
    <submittedName>
        <fullName evidence="7">Subunit theta of T-complex protein 1</fullName>
    </submittedName>
</protein>
<gene>
    <name evidence="7" type="ORF">CWI39_0852p0010</name>
</gene>
<dbReference type="SUPFAM" id="SSF52029">
    <property type="entry name" value="GroEL apical domain-like"/>
    <property type="match status" value="1"/>
</dbReference>
<keyword evidence="4" id="KW-0547">Nucleotide-binding</keyword>
<evidence type="ECO:0000313" key="8">
    <source>
        <dbReference type="Proteomes" id="UP000293045"/>
    </source>
</evidence>
<evidence type="ECO:0000313" key="7">
    <source>
        <dbReference type="EMBL" id="TBU04126.1"/>
    </source>
</evidence>
<dbReference type="Proteomes" id="UP000293045">
    <property type="component" value="Unassembled WGS sequence"/>
</dbReference>
<dbReference type="Gene3D" id="1.10.560.10">
    <property type="entry name" value="GroEL-like equatorial domain"/>
    <property type="match status" value="1"/>
</dbReference>
<dbReference type="Gene3D" id="3.30.260.10">
    <property type="entry name" value="TCP-1-like chaperonin intermediate domain"/>
    <property type="match status" value="1"/>
</dbReference>